<name>A0A0L8GIE7_OCTBM</name>
<organism evidence="1">
    <name type="scientific">Octopus bimaculoides</name>
    <name type="common">California two-spotted octopus</name>
    <dbReference type="NCBI Taxonomy" id="37653"/>
    <lineage>
        <taxon>Eukaryota</taxon>
        <taxon>Metazoa</taxon>
        <taxon>Spiralia</taxon>
        <taxon>Lophotrochozoa</taxon>
        <taxon>Mollusca</taxon>
        <taxon>Cephalopoda</taxon>
        <taxon>Coleoidea</taxon>
        <taxon>Octopodiformes</taxon>
        <taxon>Octopoda</taxon>
        <taxon>Incirrata</taxon>
        <taxon>Octopodidae</taxon>
        <taxon>Octopus</taxon>
    </lineage>
</organism>
<evidence type="ECO:0000313" key="1">
    <source>
        <dbReference type="EMBL" id="KOF76781.1"/>
    </source>
</evidence>
<proteinExistence type="predicted"/>
<accession>A0A0L8GIE7</accession>
<dbReference type="EMBL" id="KQ421685">
    <property type="protein sequence ID" value="KOF76781.1"/>
    <property type="molecule type" value="Genomic_DNA"/>
</dbReference>
<protein>
    <submittedName>
        <fullName evidence="1">Uncharacterized protein</fullName>
    </submittedName>
</protein>
<sequence>MVFLFVHPREGRRMLSTKRTPMITTATSTAPISTPQFFHRLASPPPGQT</sequence>
<reference evidence="1" key="1">
    <citation type="submission" date="2015-07" db="EMBL/GenBank/DDBJ databases">
        <title>MeaNS - Measles Nucleotide Surveillance Program.</title>
        <authorList>
            <person name="Tran T."/>
            <person name="Druce J."/>
        </authorList>
    </citation>
    <scope>NUCLEOTIDE SEQUENCE</scope>
    <source>
        <strain evidence="1">UCB-OBI-ISO-001</strain>
        <tissue evidence="1">Gonad</tissue>
    </source>
</reference>
<dbReference type="AlphaFoldDB" id="A0A0L8GIE7"/>
<gene>
    <name evidence="1" type="ORF">OCBIM_22032922mg</name>
</gene>